<feature type="compositionally biased region" description="Gly residues" evidence="11">
    <location>
        <begin position="390"/>
        <end position="404"/>
    </location>
</feature>
<keyword evidence="3" id="KW-0813">Transport</keyword>
<dbReference type="GO" id="GO:0008139">
    <property type="term" value="F:nuclear localization sequence binding"/>
    <property type="evidence" value="ECO:0007669"/>
    <property type="project" value="TreeGrafter"/>
</dbReference>
<evidence type="ECO:0000256" key="2">
    <source>
        <dbReference type="ARBA" id="ARBA00008926"/>
    </source>
</evidence>
<protein>
    <recommendedName>
        <fullName evidence="12">Peptidase S59 domain-containing protein</fullName>
    </recommendedName>
</protein>
<dbReference type="InterPro" id="IPR036903">
    <property type="entry name" value="Nup98_auto-Pept-S59_dom_sf"/>
</dbReference>
<dbReference type="Pfam" id="PF04096">
    <property type="entry name" value="Nucleoporin2"/>
    <property type="match status" value="1"/>
</dbReference>
<evidence type="ECO:0000256" key="4">
    <source>
        <dbReference type="ARBA" id="ARBA00022737"/>
    </source>
</evidence>
<feature type="region of interest" description="Disordered" evidence="11">
    <location>
        <begin position="1065"/>
        <end position="1088"/>
    </location>
</feature>
<evidence type="ECO:0000256" key="5">
    <source>
        <dbReference type="ARBA" id="ARBA00022813"/>
    </source>
</evidence>
<organism evidence="13 14">
    <name type="scientific">Glutinoglossum americanum</name>
    <dbReference type="NCBI Taxonomy" id="1670608"/>
    <lineage>
        <taxon>Eukaryota</taxon>
        <taxon>Fungi</taxon>
        <taxon>Dikarya</taxon>
        <taxon>Ascomycota</taxon>
        <taxon>Pezizomycotina</taxon>
        <taxon>Geoglossomycetes</taxon>
        <taxon>Geoglossales</taxon>
        <taxon>Geoglossaceae</taxon>
        <taxon>Glutinoglossum</taxon>
    </lineage>
</organism>
<feature type="compositionally biased region" description="Low complexity" evidence="11">
    <location>
        <begin position="328"/>
        <end position="348"/>
    </location>
</feature>
<keyword evidence="9" id="KW-0906">Nuclear pore complex</keyword>
<keyword evidence="10" id="KW-0539">Nucleus</keyword>
<dbReference type="GO" id="GO:0017056">
    <property type="term" value="F:structural constituent of nuclear pore"/>
    <property type="evidence" value="ECO:0007669"/>
    <property type="project" value="InterPro"/>
</dbReference>
<feature type="region of interest" description="Disordered" evidence="11">
    <location>
        <begin position="883"/>
        <end position="907"/>
    </location>
</feature>
<feature type="compositionally biased region" description="Low complexity" evidence="11">
    <location>
        <begin position="479"/>
        <end position="488"/>
    </location>
</feature>
<dbReference type="PROSITE" id="PS51434">
    <property type="entry name" value="NUP_C"/>
    <property type="match status" value="1"/>
</dbReference>
<feature type="region of interest" description="Disordered" evidence="11">
    <location>
        <begin position="1267"/>
        <end position="1308"/>
    </location>
</feature>
<evidence type="ECO:0000256" key="11">
    <source>
        <dbReference type="SAM" id="MobiDB-lite"/>
    </source>
</evidence>
<sequence>MFGAGFGSSNNTGQGTGFGGFGGSSNTGTGFGTSGSTGFGGGNTSGGGLFGNTSSGFGSGGDARDIKGEDYDAESESLTSPSLTGGFGTNTNTAPSTSLFGAKPTGFGTAASTTGSSIFGTSTSTAPASGGFGGFGGTNTSTTAFGGGTTGGNIFGSNKPAFGAPTTGTTGTGIFGGGTSNTFGTNTGTASGFPASTALGGVAEQCQGTASTPFQAYTEKEPGQTVTNHYQSISFQQPYQRWSFEELRLADYLHGRRYGNASGQAGAFGANTGFGGFGSTGTATGLFGGAGTSAGTPFGGTSTTGGFGATNQTGNGLFGQKPAGGNLFGTTTSTSQSSQGLFGTSNTGTGFGNTGTTGGFGATPSGGGIFGSGNQNQSKPFSFSNTTPSGGTGFGTGGGTGAFGGAQSTTGGLFGAQNASPFGGTQQQANTNPFGGFGANQATQGQTTNAFGGFGSTTPASKPLFGAAPTSTGTGLFGGATAQPQTGTGVFGGASTTQTPSLFGSNQPGQPKPGLFGAPAQPSTGSSIFGGGQTQQNQGGSLFGTSQPNQQKPSLFSGFGGAAAQQPSGTSPFGGNISIPNAGGSLFGAPTNQNQSQGLNLFGTAQANQQSIQQPQPLMTSLNDPFAYGPNELFRGFGTPNAQSVGPLATPLSSSQKLKKSTILPQYKINPSAGSRLVTPQRQGYGFSYSRYGTPSSVSSSVSTPIGLSSSMLSGSIGRNLGKSLSTSNLRKAFDTDDSILAPGAFSASGSRSGTGSLKKLIINKSLRGDLFGTSENVGALPSTDKDSQSDRQRGILKKRVSFEAGTAGGTSSSNIFGQVGINGAHPTKQMENRRATPSAEEMGFLRSSTRGKDKAGAVATNGTSLPEMEQVKGTELAIVHEDGAPLPSANGPTVTNGMVSREDPVPGDYWTKPSMGELKSMSREKLKKITNFTVGREGCGFVTFDAPADLTGIDLDKICGTLVIIILRSCTVYPDNATKAPPGYGLNLPSTITLFNSWPRAKDRISPVYETSGPRYNKHVERLMRVVDTKFKSYDKDTGTWIFSVEHFTTYAVDYDDDDDMTEDYTGSVLSAPPDTPTPKSKTPITQDVSMLSTEISEAESSEPDDTFDFKKKNKKILPGGFDNEGFFADQGIADEQEYEDEDQSFLDERSVETTSEDIMDEPSGVHDVDTNPTEDESVMIEDQDMAKLYPRYDDTTELQDVGSPLVGNKGKTGVFLGQKSILKPSVRHWDQNMGSPGTLTQNQGSVLSPYIFSRQDAWTEQLQQTVSPKKQDRQALRESQGNVLREIDCDGDTTPKSKGSAGLSGSGHGIATSIDLMDSLFGKDQSKKSPKTVRAGGKGRGFEWPYTKKPKSYDPNDSSMHPMDRTSHEYFKPSWGSDGTLICALTGNSMSIVRKNSHHENGILVHQKGAFAYEGKDLAFAKFVFPGNNLPKTLMHQFEILTEIYVTPNGIPMARTSGDFSFETFSTVTLSTPPKGPVEKNIWKLAAILWDDLGQPAGQLTASVGSESEEVRAYIEDRLRKDSLSKLWKKLVTDAAIRQIQATESREEAAIAYLSMNNISEACGMLLDAGNFRLATLVSMIGGDIAMRKDIEEQLSAWRRLKALSEMMDPIRALYELLAGNTCLSEGMKGPVEDRTKTFIIPKRFGMDWRQTFGLYLWYAILEEQPLEDAVKLFNKDLERHYRDIAKPLPWFVEQDVPALWDDKHKNERMDLSWELLRFYADSKTLQSDDKKPISLDDILLPHNQELSPLDYRFCWQLQTLFAARGIGTLSPEKADRLTWDYAWQLETAGEWPYALIVLLHLSDPELVASAGRALISRHAAEFGSPEEDAYRLLVERFQIPEVWIWEARALYARSVEHNHVAELEFLLKAMNWEEAHSTLCRFVAPTAVVEGNTALLRRMLGGFVEPDHVADWMLGGQVYLDYINLLRKREDEDIHLTRGPKPGAAKPDQEPRKGLPRDVSTDAIVRRLMGALPQMLREERSDGFNLVKVAVQEMSAVVAQYVLKRKDTANHDAARVLQLPLTEDLCLKNTTEMSLRYYKALMLTSPSAPSRIRVR</sequence>
<name>A0A9P8L5E1_9PEZI</name>
<keyword evidence="4" id="KW-0677">Repeat</keyword>
<keyword evidence="14" id="KW-1185">Reference proteome</keyword>
<dbReference type="InterPro" id="IPR021967">
    <property type="entry name" value="Nup98_C"/>
</dbReference>
<dbReference type="GO" id="GO:0034398">
    <property type="term" value="P:telomere tethering at nuclear periphery"/>
    <property type="evidence" value="ECO:0007669"/>
    <property type="project" value="TreeGrafter"/>
</dbReference>
<feature type="compositionally biased region" description="Polar residues" evidence="11">
    <location>
        <begin position="440"/>
        <end position="460"/>
    </location>
</feature>
<dbReference type="FunFam" id="3.30.1610.10:FF:000003">
    <property type="entry name" value="Nucleoporin SONB, putative"/>
    <property type="match status" value="1"/>
</dbReference>
<feature type="region of interest" description="Disordered" evidence="11">
    <location>
        <begin position="316"/>
        <end position="552"/>
    </location>
</feature>
<feature type="region of interest" description="Disordered" evidence="11">
    <location>
        <begin position="17"/>
        <end position="100"/>
    </location>
</feature>
<feature type="compositionally biased region" description="Polar residues" evidence="11">
    <location>
        <begin position="543"/>
        <end position="552"/>
    </location>
</feature>
<proteinExistence type="inferred from homology"/>
<feature type="region of interest" description="Disordered" evidence="11">
    <location>
        <begin position="806"/>
        <end position="840"/>
    </location>
</feature>
<dbReference type="Gene3D" id="3.30.1610.10">
    <property type="entry name" value="Peptidase S59, nucleoporin"/>
    <property type="match status" value="1"/>
</dbReference>
<gene>
    <name evidence="13" type="ORF">FGG08_001317</name>
</gene>
<comment type="similarity">
    <text evidence="2">Belongs to the nucleoporin GLFG family.</text>
</comment>
<comment type="subcellular location">
    <subcellularLocation>
        <location evidence="1">Nucleus</location>
        <location evidence="1">Nuclear pore complex</location>
    </subcellularLocation>
</comment>
<dbReference type="SUPFAM" id="SSF82215">
    <property type="entry name" value="C-terminal autoproteolytic domain of nucleoporin nup98"/>
    <property type="match status" value="1"/>
</dbReference>
<reference evidence="13" key="1">
    <citation type="submission" date="2021-03" db="EMBL/GenBank/DDBJ databases">
        <title>Comparative genomics and phylogenomic investigation of the class Geoglossomycetes provide insights into ecological specialization and systematics.</title>
        <authorList>
            <person name="Melie T."/>
            <person name="Pirro S."/>
            <person name="Miller A.N."/>
            <person name="Quandt A."/>
        </authorList>
    </citation>
    <scope>NUCLEOTIDE SEQUENCE</scope>
    <source>
        <strain evidence="13">GBOQ0MN5Z8</strain>
    </source>
</reference>
<dbReference type="PANTHER" id="PTHR23198:SF6">
    <property type="entry name" value="NUCLEAR PORE COMPLEX PROTEIN NUP98-NUP96"/>
    <property type="match status" value="1"/>
</dbReference>
<feature type="compositionally biased region" description="Polar residues" evidence="11">
    <location>
        <begin position="494"/>
        <end position="509"/>
    </location>
</feature>
<feature type="domain" description="Peptidase S59" evidence="12">
    <location>
        <begin position="907"/>
        <end position="1049"/>
    </location>
</feature>
<dbReference type="Gene3D" id="1.10.10.2360">
    <property type="match status" value="1"/>
</dbReference>
<dbReference type="Pfam" id="PF12110">
    <property type="entry name" value="Nup96"/>
    <property type="match status" value="1"/>
</dbReference>
<comment type="caution">
    <text evidence="13">The sequence shown here is derived from an EMBL/GenBank/DDBJ whole genome shotgun (WGS) entry which is preliminary data.</text>
</comment>
<dbReference type="GO" id="GO:0003723">
    <property type="term" value="F:RNA binding"/>
    <property type="evidence" value="ECO:0007669"/>
    <property type="project" value="TreeGrafter"/>
</dbReference>
<feature type="compositionally biased region" description="Gly residues" evidence="11">
    <location>
        <begin position="17"/>
        <end position="50"/>
    </location>
</feature>
<dbReference type="InterPro" id="IPR025574">
    <property type="entry name" value="Nucleoporin_FG_rpt"/>
</dbReference>
<evidence type="ECO:0000313" key="13">
    <source>
        <dbReference type="EMBL" id="KAH0544545.1"/>
    </source>
</evidence>
<dbReference type="GO" id="GO:0044614">
    <property type="term" value="C:nuclear pore cytoplasmic filaments"/>
    <property type="evidence" value="ECO:0007669"/>
    <property type="project" value="TreeGrafter"/>
</dbReference>
<dbReference type="GO" id="GO:0006405">
    <property type="term" value="P:RNA export from nucleus"/>
    <property type="evidence" value="ECO:0007669"/>
    <property type="project" value="TreeGrafter"/>
</dbReference>
<evidence type="ECO:0000259" key="12">
    <source>
        <dbReference type="PROSITE" id="PS51434"/>
    </source>
</evidence>
<evidence type="ECO:0000256" key="7">
    <source>
        <dbReference type="ARBA" id="ARBA00022927"/>
    </source>
</evidence>
<feature type="compositionally biased region" description="Basic and acidic residues" evidence="11">
    <location>
        <begin position="1950"/>
        <end position="1960"/>
    </location>
</feature>
<evidence type="ECO:0000256" key="8">
    <source>
        <dbReference type="ARBA" id="ARBA00023010"/>
    </source>
</evidence>
<keyword evidence="6" id="KW-0509">mRNA transport</keyword>
<evidence type="ECO:0000256" key="3">
    <source>
        <dbReference type="ARBA" id="ARBA00022448"/>
    </source>
</evidence>
<keyword evidence="8" id="KW-0811">Translocation</keyword>
<feature type="region of interest" description="Disordered" evidence="11">
    <location>
        <begin position="1938"/>
        <end position="1960"/>
    </location>
</feature>
<keyword evidence="5" id="KW-0068">Autocatalytic cleavage</keyword>
<dbReference type="GO" id="GO:0051028">
    <property type="term" value="P:mRNA transport"/>
    <property type="evidence" value="ECO:0007669"/>
    <property type="project" value="UniProtKB-KW"/>
</dbReference>
<dbReference type="GO" id="GO:0000973">
    <property type="term" value="P:post-transcriptional tethering of RNA polymerase II gene DNA at nuclear periphery"/>
    <property type="evidence" value="ECO:0007669"/>
    <property type="project" value="TreeGrafter"/>
</dbReference>
<dbReference type="Proteomes" id="UP000698800">
    <property type="component" value="Unassembled WGS sequence"/>
</dbReference>
<evidence type="ECO:0000313" key="14">
    <source>
        <dbReference type="Proteomes" id="UP000698800"/>
    </source>
</evidence>
<dbReference type="Gene3D" id="1.25.40.690">
    <property type="match status" value="1"/>
</dbReference>
<feature type="region of interest" description="Disordered" evidence="11">
    <location>
        <begin position="1324"/>
        <end position="1363"/>
    </location>
</feature>
<dbReference type="GO" id="GO:0006606">
    <property type="term" value="P:protein import into nucleus"/>
    <property type="evidence" value="ECO:0007669"/>
    <property type="project" value="TreeGrafter"/>
</dbReference>
<evidence type="ECO:0000256" key="1">
    <source>
        <dbReference type="ARBA" id="ARBA00004567"/>
    </source>
</evidence>
<dbReference type="EMBL" id="JAGHQL010000017">
    <property type="protein sequence ID" value="KAH0544545.1"/>
    <property type="molecule type" value="Genomic_DNA"/>
</dbReference>
<dbReference type="InterPro" id="IPR007230">
    <property type="entry name" value="Nup98_auto-Pept-S59_dom"/>
</dbReference>
<keyword evidence="7" id="KW-0653">Protein transport</keyword>
<accession>A0A9P8L5E1</accession>
<evidence type="ECO:0000256" key="10">
    <source>
        <dbReference type="ARBA" id="ARBA00023242"/>
    </source>
</evidence>
<feature type="compositionally biased region" description="Polar residues" evidence="11">
    <location>
        <begin position="417"/>
        <end position="433"/>
    </location>
</feature>
<evidence type="ECO:0000256" key="9">
    <source>
        <dbReference type="ARBA" id="ARBA00023132"/>
    </source>
</evidence>
<dbReference type="PANTHER" id="PTHR23198">
    <property type="entry name" value="NUCLEOPORIN"/>
    <property type="match status" value="1"/>
</dbReference>
<feature type="compositionally biased region" description="Gly residues" evidence="11">
    <location>
        <begin position="349"/>
        <end position="371"/>
    </location>
</feature>
<feature type="compositionally biased region" description="Polar residues" evidence="11">
    <location>
        <begin position="76"/>
        <end position="99"/>
    </location>
</feature>
<dbReference type="InterPro" id="IPR037665">
    <property type="entry name" value="Nucleoporin_S59-like"/>
</dbReference>
<dbReference type="OrthoDB" id="3797628at2759"/>
<evidence type="ECO:0000256" key="6">
    <source>
        <dbReference type="ARBA" id="ARBA00022816"/>
    </source>
</evidence>
<dbReference type="Pfam" id="PF13634">
    <property type="entry name" value="Nucleoporin_FG"/>
    <property type="match status" value="2"/>
</dbReference>